<dbReference type="Gene3D" id="3.20.20.30">
    <property type="entry name" value="Luciferase-like domain"/>
    <property type="match status" value="1"/>
</dbReference>
<evidence type="ECO:0000256" key="3">
    <source>
        <dbReference type="ARBA" id="ARBA00023002"/>
    </source>
</evidence>
<feature type="domain" description="Luciferase-like" evidence="5">
    <location>
        <begin position="18"/>
        <end position="208"/>
    </location>
</feature>
<keyword evidence="1" id="KW-0285">Flavoprotein</keyword>
<sequence length="330" mass="36120">MAMSHKPFRFSLQSFNTDSPQSWRNLIAKTEDLGYSSFFLADHFLSTGPALDSTGHPPQMLGATPAIAMALEQTSTLRVGCRVFCNDYRHPITLIKEAATLDYLSEGRYEFGLGAGWIKNEYKAVDLAFDEFPERFSRFTETVEAYKAFMSGEPMEIDGESLRWSGFHGTPSPAQRPHPPIMIGGGSKKILTYAGQHADIVSLNFNNRSGTIGAEGMGSGMAEATARKIKWIKDGAGDRFTDIEIEIGAYTTILTDQPEATAGAIGEALGMSADDIMQHPHCLIGSVDFICDELVRRREQYGISYVAVMDDGSNNMVEAFAPVVARMSGK</sequence>
<dbReference type="Pfam" id="PF00296">
    <property type="entry name" value="Bac_luciferase"/>
    <property type="match status" value="1"/>
</dbReference>
<reference evidence="6" key="1">
    <citation type="submission" date="2019-02" db="EMBL/GenBank/DDBJ databases">
        <authorList>
            <person name="Li S.-H."/>
        </authorList>
    </citation>
    <scope>NUCLEOTIDE SEQUENCE</scope>
    <source>
        <strain evidence="6">IMCC8485</strain>
    </source>
</reference>
<accession>A0ABT3SSA4</accession>
<organism evidence="6 7">
    <name type="scientific">Candidatus Seongchinamella marina</name>
    <dbReference type="NCBI Taxonomy" id="2518990"/>
    <lineage>
        <taxon>Bacteria</taxon>
        <taxon>Pseudomonadati</taxon>
        <taxon>Pseudomonadota</taxon>
        <taxon>Gammaproteobacteria</taxon>
        <taxon>Cellvibrionales</taxon>
        <taxon>Halieaceae</taxon>
        <taxon>Seongchinamella</taxon>
    </lineage>
</organism>
<comment type="caution">
    <text evidence="6">The sequence shown here is derived from an EMBL/GenBank/DDBJ whole genome shotgun (WGS) entry which is preliminary data.</text>
</comment>
<dbReference type="PANTHER" id="PTHR42847">
    <property type="entry name" value="ALKANESULFONATE MONOOXYGENASE"/>
    <property type="match status" value="1"/>
</dbReference>
<evidence type="ECO:0000313" key="7">
    <source>
        <dbReference type="Proteomes" id="UP001143307"/>
    </source>
</evidence>
<keyword evidence="2" id="KW-0288">FMN</keyword>
<dbReference type="InterPro" id="IPR019923">
    <property type="entry name" value="Lucif-like_OxRdtase_MSMEG_2516"/>
</dbReference>
<evidence type="ECO:0000256" key="2">
    <source>
        <dbReference type="ARBA" id="ARBA00022643"/>
    </source>
</evidence>
<gene>
    <name evidence="6" type="ORF">EYC87_02850</name>
</gene>
<dbReference type="EMBL" id="SHNP01000001">
    <property type="protein sequence ID" value="MCX2972530.1"/>
    <property type="molecule type" value="Genomic_DNA"/>
</dbReference>
<evidence type="ECO:0000256" key="4">
    <source>
        <dbReference type="ARBA" id="ARBA00023033"/>
    </source>
</evidence>
<proteinExistence type="predicted"/>
<keyword evidence="3" id="KW-0560">Oxidoreductase</keyword>
<dbReference type="Proteomes" id="UP001143307">
    <property type="component" value="Unassembled WGS sequence"/>
</dbReference>
<evidence type="ECO:0000256" key="1">
    <source>
        <dbReference type="ARBA" id="ARBA00022630"/>
    </source>
</evidence>
<dbReference type="InterPro" id="IPR011251">
    <property type="entry name" value="Luciferase-like_dom"/>
</dbReference>
<evidence type="ECO:0000313" key="6">
    <source>
        <dbReference type="EMBL" id="MCX2972530.1"/>
    </source>
</evidence>
<protein>
    <submittedName>
        <fullName evidence="6">TIGR03621 family F420-dependent LLM class oxidoreductase</fullName>
    </submittedName>
</protein>
<dbReference type="InterPro" id="IPR050172">
    <property type="entry name" value="SsuD_RutA_monooxygenase"/>
</dbReference>
<dbReference type="InterPro" id="IPR036661">
    <property type="entry name" value="Luciferase-like_sf"/>
</dbReference>
<name>A0ABT3SSA4_9GAMM</name>
<dbReference type="PANTHER" id="PTHR42847:SF4">
    <property type="entry name" value="ALKANESULFONATE MONOOXYGENASE-RELATED"/>
    <property type="match status" value="1"/>
</dbReference>
<dbReference type="SUPFAM" id="SSF51679">
    <property type="entry name" value="Bacterial luciferase-like"/>
    <property type="match status" value="1"/>
</dbReference>
<keyword evidence="4" id="KW-0503">Monooxygenase</keyword>
<keyword evidence="7" id="KW-1185">Reference proteome</keyword>
<evidence type="ECO:0000259" key="5">
    <source>
        <dbReference type="Pfam" id="PF00296"/>
    </source>
</evidence>
<dbReference type="NCBIfam" id="TIGR03621">
    <property type="entry name" value="F420_MSMEG_2516"/>
    <property type="match status" value="1"/>
</dbReference>